<comment type="caution">
    <text evidence="5">The sequence shown here is derived from an EMBL/GenBank/DDBJ whole genome shotgun (WGS) entry which is preliminary data.</text>
</comment>
<dbReference type="SUPFAM" id="SSF53822">
    <property type="entry name" value="Periplasmic binding protein-like I"/>
    <property type="match status" value="1"/>
</dbReference>
<reference evidence="5 6" key="1">
    <citation type="submission" date="2019-08" db="EMBL/GenBank/DDBJ databases">
        <title>In-depth cultivation of the pig gut microbiome towards novel bacterial diversity and tailored functional studies.</title>
        <authorList>
            <person name="Wylensek D."/>
            <person name="Hitch T.C.A."/>
            <person name="Clavel T."/>
        </authorList>
    </citation>
    <scope>NUCLEOTIDE SEQUENCE [LARGE SCALE GENOMIC DNA]</scope>
    <source>
        <strain evidence="5 6">BBE-744-WT-12</strain>
    </source>
</reference>
<dbReference type="PROSITE" id="PS50932">
    <property type="entry name" value="HTH_LACI_2"/>
    <property type="match status" value="1"/>
</dbReference>
<evidence type="ECO:0000313" key="5">
    <source>
        <dbReference type="EMBL" id="MST95610.1"/>
    </source>
</evidence>
<dbReference type="SMART" id="SM00354">
    <property type="entry name" value="HTH_LACI"/>
    <property type="match status" value="1"/>
</dbReference>
<dbReference type="InterPro" id="IPR046335">
    <property type="entry name" value="LacI/GalR-like_sensor"/>
</dbReference>
<dbReference type="Gene3D" id="1.10.260.40">
    <property type="entry name" value="lambda repressor-like DNA-binding domains"/>
    <property type="match status" value="1"/>
</dbReference>
<dbReference type="AlphaFoldDB" id="A0A844FWI2"/>
<feature type="domain" description="HTH lacI-type" evidence="4">
    <location>
        <begin position="8"/>
        <end position="66"/>
    </location>
</feature>
<dbReference type="CDD" id="cd01392">
    <property type="entry name" value="HTH_LacI"/>
    <property type="match status" value="1"/>
</dbReference>
<sequence length="343" mass="37912">MISGKRKITVRMVAEAAGVSRTAVYAVLNRDAKNNIGLRPDTRRKIEKTIEELGYIPNNSARTLVSGRSNNIGILLNTSNVMFSRVIGDLLAETCVEHGYMPLLEFYNFNLELERRKLEMLFSRGVDGLFAITGGERNLDVYKRFTDFHLPLVMLGHNTPGGPNVSRVGVSEERIAATLIDFLVGNRVKSVSYLTFSEMVSNPISIREQCIFRGLEAAGIRLAGRYAVSCHRETVAEMRRLLAAPGRPDALCCFTDELANSAVTALMECGSGVDELPVIGIDGLEMPFNALPLTSVRNPVEDIIFSGWQLFENALLHGKYAAVELSARMVLRDTTPGFRLPDR</sequence>
<dbReference type="Pfam" id="PF13377">
    <property type="entry name" value="Peripla_BP_3"/>
    <property type="match status" value="1"/>
</dbReference>
<accession>A0A844FWI2</accession>
<dbReference type="GO" id="GO:0003700">
    <property type="term" value="F:DNA-binding transcription factor activity"/>
    <property type="evidence" value="ECO:0007669"/>
    <property type="project" value="TreeGrafter"/>
</dbReference>
<dbReference type="SUPFAM" id="SSF47413">
    <property type="entry name" value="lambda repressor-like DNA-binding domains"/>
    <property type="match status" value="1"/>
</dbReference>
<dbReference type="EMBL" id="VUNS01000001">
    <property type="protein sequence ID" value="MST95610.1"/>
    <property type="molecule type" value="Genomic_DNA"/>
</dbReference>
<dbReference type="RefSeq" id="WP_154416693.1">
    <property type="nucleotide sequence ID" value="NZ_DBFCZM010000013.1"/>
</dbReference>
<dbReference type="GO" id="GO:0000976">
    <property type="term" value="F:transcription cis-regulatory region binding"/>
    <property type="evidence" value="ECO:0007669"/>
    <property type="project" value="TreeGrafter"/>
</dbReference>
<dbReference type="CDD" id="cd06267">
    <property type="entry name" value="PBP1_LacI_sugar_binding-like"/>
    <property type="match status" value="1"/>
</dbReference>
<keyword evidence="1" id="KW-0805">Transcription regulation</keyword>
<evidence type="ECO:0000256" key="2">
    <source>
        <dbReference type="ARBA" id="ARBA00023125"/>
    </source>
</evidence>
<keyword evidence="2" id="KW-0238">DNA-binding</keyword>
<organism evidence="5 6">
    <name type="scientific">Victivallis lenta</name>
    <dbReference type="NCBI Taxonomy" id="2606640"/>
    <lineage>
        <taxon>Bacteria</taxon>
        <taxon>Pseudomonadati</taxon>
        <taxon>Lentisphaerota</taxon>
        <taxon>Lentisphaeria</taxon>
        <taxon>Victivallales</taxon>
        <taxon>Victivallaceae</taxon>
        <taxon>Victivallis</taxon>
    </lineage>
</organism>
<evidence type="ECO:0000259" key="4">
    <source>
        <dbReference type="PROSITE" id="PS50932"/>
    </source>
</evidence>
<name>A0A844FWI2_9BACT</name>
<evidence type="ECO:0000256" key="1">
    <source>
        <dbReference type="ARBA" id="ARBA00023015"/>
    </source>
</evidence>
<dbReference type="InterPro" id="IPR000843">
    <property type="entry name" value="HTH_LacI"/>
</dbReference>
<gene>
    <name evidence="5" type="ORF">FYJ85_00925</name>
</gene>
<dbReference type="Proteomes" id="UP000435649">
    <property type="component" value="Unassembled WGS sequence"/>
</dbReference>
<keyword evidence="6" id="KW-1185">Reference proteome</keyword>
<dbReference type="Gene3D" id="3.40.50.2300">
    <property type="match status" value="2"/>
</dbReference>
<keyword evidence="3" id="KW-0804">Transcription</keyword>
<dbReference type="InterPro" id="IPR028082">
    <property type="entry name" value="Peripla_BP_I"/>
</dbReference>
<protein>
    <submittedName>
        <fullName evidence="5">LacI family transcriptional regulator</fullName>
    </submittedName>
</protein>
<dbReference type="Pfam" id="PF00356">
    <property type="entry name" value="LacI"/>
    <property type="match status" value="1"/>
</dbReference>
<evidence type="ECO:0000313" key="6">
    <source>
        <dbReference type="Proteomes" id="UP000435649"/>
    </source>
</evidence>
<proteinExistence type="predicted"/>
<evidence type="ECO:0000256" key="3">
    <source>
        <dbReference type="ARBA" id="ARBA00023163"/>
    </source>
</evidence>
<dbReference type="InterPro" id="IPR010982">
    <property type="entry name" value="Lambda_DNA-bd_dom_sf"/>
</dbReference>
<dbReference type="PANTHER" id="PTHR30146">
    <property type="entry name" value="LACI-RELATED TRANSCRIPTIONAL REPRESSOR"/>
    <property type="match status" value="1"/>
</dbReference>
<dbReference type="PANTHER" id="PTHR30146:SF109">
    <property type="entry name" value="HTH-TYPE TRANSCRIPTIONAL REGULATOR GALS"/>
    <property type="match status" value="1"/>
</dbReference>